<dbReference type="InterPro" id="IPR012859">
    <property type="entry name" value="Pilin_N_archaeal"/>
</dbReference>
<dbReference type="NCBIfam" id="TIGR02537">
    <property type="entry name" value="arch_flag_Nterm"/>
    <property type="match status" value="1"/>
</dbReference>
<dbReference type="RefSeq" id="WP_099254599.1">
    <property type="nucleotide sequence ID" value="NZ_NHOA01000033.1"/>
</dbReference>
<organism evidence="3 4">
    <name type="scientific">Halorubrum persicum</name>
    <dbReference type="NCBI Taxonomy" id="1383844"/>
    <lineage>
        <taxon>Archaea</taxon>
        <taxon>Methanobacteriati</taxon>
        <taxon>Methanobacteriota</taxon>
        <taxon>Stenosarchaea group</taxon>
        <taxon>Halobacteria</taxon>
        <taxon>Halobacteriales</taxon>
        <taxon>Haloferacaceae</taxon>
        <taxon>Halorubrum</taxon>
    </lineage>
</organism>
<evidence type="ECO:0000313" key="3">
    <source>
        <dbReference type="EMBL" id="PHQ39603.1"/>
    </source>
</evidence>
<gene>
    <name evidence="3" type="ORF">DJ69_05030</name>
</gene>
<comment type="caution">
    <text evidence="3">The sequence shown here is derived from an EMBL/GenBank/DDBJ whole genome shotgun (WGS) entry which is preliminary data.</text>
</comment>
<name>A0A2G1WKX1_9EURY</name>
<dbReference type="PANTHER" id="PTHR38138:SF1">
    <property type="entry name" value="ARCHAEAL TYPE IV PILIN N-TERMINAL DOMAIN-CONTAINING PROTEIN"/>
    <property type="match status" value="1"/>
</dbReference>
<evidence type="ECO:0000313" key="4">
    <source>
        <dbReference type="Proteomes" id="UP000222824"/>
    </source>
</evidence>
<proteinExistence type="predicted"/>
<dbReference type="Pfam" id="PF07790">
    <property type="entry name" value="Pilin_N"/>
    <property type="match status" value="1"/>
</dbReference>
<dbReference type="OrthoDB" id="118020at2157"/>
<dbReference type="AlphaFoldDB" id="A0A2G1WKX1"/>
<keyword evidence="4" id="KW-1185">Reference proteome</keyword>
<feature type="transmembrane region" description="Helical" evidence="1">
    <location>
        <begin position="20"/>
        <end position="41"/>
    </location>
</feature>
<dbReference type="PANTHER" id="PTHR38138">
    <property type="entry name" value="VNG6441H"/>
    <property type="match status" value="1"/>
</dbReference>
<keyword evidence="1" id="KW-1133">Transmembrane helix</keyword>
<accession>A0A2G1WKX1</accession>
<evidence type="ECO:0000259" key="2">
    <source>
        <dbReference type="Pfam" id="PF07790"/>
    </source>
</evidence>
<protein>
    <submittedName>
        <fullName evidence="3">Type IV pilin</fullName>
    </submittedName>
</protein>
<dbReference type="InterPro" id="IPR013373">
    <property type="entry name" value="Flagellin/pilin_N_arc"/>
</dbReference>
<keyword evidence="1" id="KW-0472">Membrane</keyword>
<reference evidence="3 4" key="1">
    <citation type="journal article" date="2014" name="Front. Microbiol.">
        <title>Population and genomic analysis of the genus Halorubrum.</title>
        <authorList>
            <person name="Fullmer M.S."/>
            <person name="Soucy S.M."/>
            <person name="Swithers K.S."/>
            <person name="Makkay A.M."/>
            <person name="Wheeler R."/>
            <person name="Ventosa A."/>
            <person name="Gogarten J.P."/>
            <person name="Papke R.T."/>
        </authorList>
    </citation>
    <scope>NUCLEOTIDE SEQUENCE [LARGE SCALE GENOMIC DNA]</scope>
    <source>
        <strain evidence="3 4">C49</strain>
    </source>
</reference>
<sequence>MKSSKLFSKDDRGVSPVIGVILMVAITVILAAVIGTFVLGLGDSLNDTAPQASFTVDGVSNNNITFTKTGGQSIEANDLSVSVAGNRTDTPFNGGSWQTGQSREANVSADTYSSEQTVRIIHDPSGNTIFQQTVDFSN</sequence>
<dbReference type="Proteomes" id="UP000222824">
    <property type="component" value="Unassembled WGS sequence"/>
</dbReference>
<keyword evidence="1" id="KW-0812">Transmembrane</keyword>
<dbReference type="EMBL" id="NHOA01000033">
    <property type="protein sequence ID" value="PHQ39603.1"/>
    <property type="molecule type" value="Genomic_DNA"/>
</dbReference>
<feature type="domain" description="Archaeal Type IV pilin N-terminal" evidence="2">
    <location>
        <begin position="12"/>
        <end position="87"/>
    </location>
</feature>
<evidence type="ECO:0000256" key="1">
    <source>
        <dbReference type="SAM" id="Phobius"/>
    </source>
</evidence>